<evidence type="ECO:0000256" key="2">
    <source>
        <dbReference type="ARBA" id="ARBA00022723"/>
    </source>
</evidence>
<dbReference type="PANTHER" id="PTHR46233">
    <property type="entry name" value="HYDROXYACYLGLUTATHIONE HYDROLASE GLOC"/>
    <property type="match status" value="1"/>
</dbReference>
<comment type="cofactor">
    <cofactor evidence="1">
        <name>Zn(2+)</name>
        <dbReference type="ChEBI" id="CHEBI:29105"/>
    </cofactor>
</comment>
<dbReference type="SUPFAM" id="SSF56281">
    <property type="entry name" value="Metallo-hydrolase/oxidoreductase"/>
    <property type="match status" value="1"/>
</dbReference>
<dbReference type="SMART" id="SM00849">
    <property type="entry name" value="Lactamase_B"/>
    <property type="match status" value="1"/>
</dbReference>
<dbReference type="InterPro" id="IPR036866">
    <property type="entry name" value="RibonucZ/Hydroxyglut_hydro"/>
</dbReference>
<keyword evidence="7" id="KW-1185">Reference proteome</keyword>
<dbReference type="Pfam" id="PF00753">
    <property type="entry name" value="Lactamase_B"/>
    <property type="match status" value="1"/>
</dbReference>
<dbReference type="Proteomes" id="UP001526201">
    <property type="component" value="Unassembled WGS sequence"/>
</dbReference>
<feature type="domain" description="Metallo-beta-lactamase" evidence="5">
    <location>
        <begin position="12"/>
        <end position="188"/>
    </location>
</feature>
<evidence type="ECO:0000259" key="5">
    <source>
        <dbReference type="SMART" id="SM00849"/>
    </source>
</evidence>
<keyword evidence="3" id="KW-0378">Hydrolase</keyword>
<keyword evidence="4" id="KW-0862">Zinc</keyword>
<evidence type="ECO:0000313" key="7">
    <source>
        <dbReference type="Proteomes" id="UP001526201"/>
    </source>
</evidence>
<comment type="caution">
    <text evidence="6">The sequence shown here is derived from an EMBL/GenBank/DDBJ whole genome shotgun (WGS) entry which is preliminary data.</text>
</comment>
<dbReference type="RefSeq" id="WP_264067885.1">
    <property type="nucleotide sequence ID" value="NZ_JACKTY010000028.1"/>
</dbReference>
<proteinExistence type="predicted"/>
<sequence length="208" mass="22087">MLITGFATGASEANCYLLAPRSGAEAIVIDPGVDVVATLDYYFDVNELTPAAVLLTHGHPSHTASVTELCDGWEVPAYLHAADRSLLADQHGGLPEQIIDIADAAELRIADILVTVDHTPGHTAGSVVFRVTAESDEGDVGVAFTGDTLLCRTIGRGDNPGEDLRQVLASIRAKLMVLDDKTVVLPGHGISTTIGAERRFNPYLKRMT</sequence>
<evidence type="ECO:0000256" key="1">
    <source>
        <dbReference type="ARBA" id="ARBA00001947"/>
    </source>
</evidence>
<dbReference type="EMBL" id="JACKTY010000028">
    <property type="protein sequence ID" value="MCV7227002.1"/>
    <property type="molecule type" value="Genomic_DNA"/>
</dbReference>
<dbReference type="PANTHER" id="PTHR46233:SF3">
    <property type="entry name" value="HYDROXYACYLGLUTATHIONE HYDROLASE GLOC"/>
    <property type="match status" value="1"/>
</dbReference>
<gene>
    <name evidence="6" type="ORF">H7J73_13280</name>
</gene>
<keyword evidence="2" id="KW-0479">Metal-binding</keyword>
<dbReference type="InterPro" id="IPR001279">
    <property type="entry name" value="Metallo-B-lactamas"/>
</dbReference>
<evidence type="ECO:0000256" key="4">
    <source>
        <dbReference type="ARBA" id="ARBA00022833"/>
    </source>
</evidence>
<reference evidence="6 7" key="1">
    <citation type="journal article" date="2022" name="BMC Genomics">
        <title>Comparative genome analysis of mycobacteria focusing on tRNA and non-coding RNA.</title>
        <authorList>
            <person name="Behra P.R.K."/>
            <person name="Pettersson B.M.F."/>
            <person name="Ramesh M."/>
            <person name="Das S."/>
            <person name="Dasgupta S."/>
            <person name="Kirsebom L.A."/>
        </authorList>
    </citation>
    <scope>NUCLEOTIDE SEQUENCE [LARGE SCALE GENOMIC DNA]</scope>
    <source>
        <strain evidence="6 7">DSM 44078</strain>
    </source>
</reference>
<dbReference type="InterPro" id="IPR051453">
    <property type="entry name" value="MBL_Glyoxalase_II"/>
</dbReference>
<dbReference type="CDD" id="cd06262">
    <property type="entry name" value="metallo-hydrolase-like_MBL-fold"/>
    <property type="match status" value="1"/>
</dbReference>
<evidence type="ECO:0000313" key="6">
    <source>
        <dbReference type="EMBL" id="MCV7227002.1"/>
    </source>
</evidence>
<organism evidence="6 7">
    <name type="scientific">Mycolicibacterium komossense</name>
    <dbReference type="NCBI Taxonomy" id="1779"/>
    <lineage>
        <taxon>Bacteria</taxon>
        <taxon>Bacillati</taxon>
        <taxon>Actinomycetota</taxon>
        <taxon>Actinomycetes</taxon>
        <taxon>Mycobacteriales</taxon>
        <taxon>Mycobacteriaceae</taxon>
        <taxon>Mycolicibacterium</taxon>
    </lineage>
</organism>
<dbReference type="Gene3D" id="3.60.15.10">
    <property type="entry name" value="Ribonuclease Z/Hydroxyacylglutathione hydrolase-like"/>
    <property type="match status" value="1"/>
</dbReference>
<evidence type="ECO:0000256" key="3">
    <source>
        <dbReference type="ARBA" id="ARBA00022801"/>
    </source>
</evidence>
<protein>
    <submittedName>
        <fullName evidence="6">MBL fold metallo-hydrolase</fullName>
    </submittedName>
</protein>
<accession>A0ABT3CBZ0</accession>
<name>A0ABT3CBZ0_9MYCO</name>